<organism evidence="1 2">
    <name type="scientific">Aegilops tauschii subsp. strangulata</name>
    <name type="common">Goatgrass</name>
    <dbReference type="NCBI Taxonomy" id="200361"/>
    <lineage>
        <taxon>Eukaryota</taxon>
        <taxon>Viridiplantae</taxon>
        <taxon>Streptophyta</taxon>
        <taxon>Embryophyta</taxon>
        <taxon>Tracheophyta</taxon>
        <taxon>Spermatophyta</taxon>
        <taxon>Magnoliopsida</taxon>
        <taxon>Liliopsida</taxon>
        <taxon>Poales</taxon>
        <taxon>Poaceae</taxon>
        <taxon>BOP clade</taxon>
        <taxon>Pooideae</taxon>
        <taxon>Triticodae</taxon>
        <taxon>Triticeae</taxon>
        <taxon>Triticinae</taxon>
        <taxon>Aegilops</taxon>
    </lineage>
</organism>
<reference evidence="2" key="2">
    <citation type="journal article" date="2017" name="Nat. Plants">
        <title>The Aegilops tauschii genome reveals multiple impacts of transposons.</title>
        <authorList>
            <person name="Zhao G."/>
            <person name="Zou C."/>
            <person name="Li K."/>
            <person name="Wang K."/>
            <person name="Li T."/>
            <person name="Gao L."/>
            <person name="Zhang X."/>
            <person name="Wang H."/>
            <person name="Yang Z."/>
            <person name="Liu X."/>
            <person name="Jiang W."/>
            <person name="Mao L."/>
            <person name="Kong X."/>
            <person name="Jiao Y."/>
            <person name="Jia J."/>
        </authorList>
    </citation>
    <scope>NUCLEOTIDE SEQUENCE [LARGE SCALE GENOMIC DNA]</scope>
    <source>
        <strain evidence="2">cv. AL8/78</strain>
    </source>
</reference>
<reference evidence="1" key="4">
    <citation type="submission" date="2019-03" db="UniProtKB">
        <authorList>
            <consortium name="EnsemblPlants"/>
        </authorList>
    </citation>
    <scope>IDENTIFICATION</scope>
</reference>
<dbReference type="EnsemblPlants" id="AET4Gv20197800.14">
    <property type="protein sequence ID" value="AET4Gv20197800.14"/>
    <property type="gene ID" value="AET4Gv20197800"/>
</dbReference>
<dbReference type="Gramene" id="AET4Gv20197800.14">
    <property type="protein sequence ID" value="AET4Gv20197800.14"/>
    <property type="gene ID" value="AET4Gv20197800"/>
</dbReference>
<evidence type="ECO:0000313" key="1">
    <source>
        <dbReference type="EnsemblPlants" id="AET4Gv20197800.14"/>
    </source>
</evidence>
<protein>
    <submittedName>
        <fullName evidence="1">Uncharacterized protein</fullName>
    </submittedName>
</protein>
<keyword evidence="2" id="KW-1185">Reference proteome</keyword>
<reference evidence="1" key="5">
    <citation type="journal article" date="2021" name="G3 (Bethesda)">
        <title>Aegilops tauschii genome assembly Aet v5.0 features greater sequence contiguity and improved annotation.</title>
        <authorList>
            <person name="Wang L."/>
            <person name="Zhu T."/>
            <person name="Rodriguez J.C."/>
            <person name="Deal K.R."/>
            <person name="Dubcovsky J."/>
            <person name="McGuire P.E."/>
            <person name="Lux T."/>
            <person name="Spannagl M."/>
            <person name="Mayer K.F.X."/>
            <person name="Baldrich P."/>
            <person name="Meyers B.C."/>
            <person name="Huo N."/>
            <person name="Gu Y.Q."/>
            <person name="Zhou H."/>
            <person name="Devos K.M."/>
            <person name="Bennetzen J.L."/>
            <person name="Unver T."/>
            <person name="Budak H."/>
            <person name="Gulick P.J."/>
            <person name="Galiba G."/>
            <person name="Kalapos B."/>
            <person name="Nelson D.R."/>
            <person name="Li P."/>
            <person name="You F.M."/>
            <person name="Luo M.C."/>
            <person name="Dvorak J."/>
        </authorList>
    </citation>
    <scope>NUCLEOTIDE SEQUENCE [LARGE SCALE GENOMIC DNA]</scope>
    <source>
        <strain evidence="1">cv. AL8/78</strain>
    </source>
</reference>
<reference evidence="1" key="3">
    <citation type="journal article" date="2017" name="Nature">
        <title>Genome sequence of the progenitor of the wheat D genome Aegilops tauschii.</title>
        <authorList>
            <person name="Luo M.C."/>
            <person name="Gu Y.Q."/>
            <person name="Puiu D."/>
            <person name="Wang H."/>
            <person name="Twardziok S.O."/>
            <person name="Deal K.R."/>
            <person name="Huo N."/>
            <person name="Zhu T."/>
            <person name="Wang L."/>
            <person name="Wang Y."/>
            <person name="McGuire P.E."/>
            <person name="Liu S."/>
            <person name="Long H."/>
            <person name="Ramasamy R.K."/>
            <person name="Rodriguez J.C."/>
            <person name="Van S.L."/>
            <person name="Yuan L."/>
            <person name="Wang Z."/>
            <person name="Xia Z."/>
            <person name="Xiao L."/>
            <person name="Anderson O.D."/>
            <person name="Ouyang S."/>
            <person name="Liang Y."/>
            <person name="Zimin A.V."/>
            <person name="Pertea G."/>
            <person name="Qi P."/>
            <person name="Bennetzen J.L."/>
            <person name="Dai X."/>
            <person name="Dawson M.W."/>
            <person name="Muller H.G."/>
            <person name="Kugler K."/>
            <person name="Rivarola-Duarte L."/>
            <person name="Spannagl M."/>
            <person name="Mayer K.F.X."/>
            <person name="Lu F.H."/>
            <person name="Bevan M.W."/>
            <person name="Leroy P."/>
            <person name="Li P."/>
            <person name="You F.M."/>
            <person name="Sun Q."/>
            <person name="Liu Z."/>
            <person name="Lyons E."/>
            <person name="Wicker T."/>
            <person name="Salzberg S.L."/>
            <person name="Devos K.M."/>
            <person name="Dvorak J."/>
        </authorList>
    </citation>
    <scope>NUCLEOTIDE SEQUENCE [LARGE SCALE GENOMIC DNA]</scope>
    <source>
        <strain evidence="1">cv. AL8/78</strain>
    </source>
</reference>
<name>A0A453HI92_AEGTS</name>
<reference evidence="2" key="1">
    <citation type="journal article" date="2014" name="Science">
        <title>Ancient hybridizations among the ancestral genomes of bread wheat.</title>
        <authorList>
            <consortium name="International Wheat Genome Sequencing Consortium,"/>
            <person name="Marcussen T."/>
            <person name="Sandve S.R."/>
            <person name="Heier L."/>
            <person name="Spannagl M."/>
            <person name="Pfeifer M."/>
            <person name="Jakobsen K.S."/>
            <person name="Wulff B.B."/>
            <person name="Steuernagel B."/>
            <person name="Mayer K.F."/>
            <person name="Olsen O.A."/>
        </authorList>
    </citation>
    <scope>NUCLEOTIDE SEQUENCE [LARGE SCALE GENOMIC DNA]</scope>
    <source>
        <strain evidence="2">cv. AL8/78</strain>
    </source>
</reference>
<dbReference type="Proteomes" id="UP000015105">
    <property type="component" value="Chromosome 4D"/>
</dbReference>
<dbReference type="AlphaFoldDB" id="A0A453HI92"/>
<sequence>MPDQVKHCKTALKVLDKTLKKPAAIFDDFRGLPVGNLSWSPPICASPARHGQVNITNIFFALRNQDTPSFFPCFLFFWQK</sequence>
<proteinExistence type="predicted"/>
<accession>A0A453HI92</accession>
<evidence type="ECO:0000313" key="2">
    <source>
        <dbReference type="Proteomes" id="UP000015105"/>
    </source>
</evidence>